<comment type="caution">
    <text evidence="2">The sequence shown here is derived from an EMBL/GenBank/DDBJ whole genome shotgun (WGS) entry which is preliminary data.</text>
</comment>
<accession>A0ABV4AH80</accession>
<evidence type="ECO:0000313" key="2">
    <source>
        <dbReference type="EMBL" id="MEY1661183.1"/>
    </source>
</evidence>
<gene>
    <name evidence="2" type="ORF">AB5I84_03370</name>
</gene>
<keyword evidence="1" id="KW-0732">Signal</keyword>
<dbReference type="Proteomes" id="UP001562065">
    <property type="component" value="Unassembled WGS sequence"/>
</dbReference>
<evidence type="ECO:0000256" key="1">
    <source>
        <dbReference type="SAM" id="SignalP"/>
    </source>
</evidence>
<feature type="chain" id="PRO_5046869239" description="Lipoprotein" evidence="1">
    <location>
        <begin position="21"/>
        <end position="448"/>
    </location>
</feature>
<proteinExistence type="predicted"/>
<dbReference type="RefSeq" id="WP_369454431.1">
    <property type="nucleotide sequence ID" value="NZ_JBGCUO010000001.1"/>
</dbReference>
<reference evidence="2 3" key="1">
    <citation type="submission" date="2024-07" db="EMBL/GenBank/DDBJ databases">
        <authorList>
            <person name="Ren Q."/>
        </authorList>
    </citation>
    <scope>NUCLEOTIDE SEQUENCE [LARGE SCALE GENOMIC DNA]</scope>
    <source>
        <strain evidence="2 3">REN37</strain>
    </source>
</reference>
<evidence type="ECO:0000313" key="3">
    <source>
        <dbReference type="Proteomes" id="UP001562065"/>
    </source>
</evidence>
<dbReference type="EMBL" id="JBGCUO010000001">
    <property type="protein sequence ID" value="MEY1661183.1"/>
    <property type="molecule type" value="Genomic_DNA"/>
</dbReference>
<evidence type="ECO:0008006" key="4">
    <source>
        <dbReference type="Google" id="ProtNLM"/>
    </source>
</evidence>
<organism evidence="2 3">
    <name type="scientific">Isoalcanivorax beigongshangi</name>
    <dbReference type="NCBI Taxonomy" id="3238810"/>
    <lineage>
        <taxon>Bacteria</taxon>
        <taxon>Pseudomonadati</taxon>
        <taxon>Pseudomonadota</taxon>
        <taxon>Gammaproteobacteria</taxon>
        <taxon>Oceanospirillales</taxon>
        <taxon>Alcanivoracaceae</taxon>
        <taxon>Isoalcanivorax</taxon>
    </lineage>
</organism>
<sequence length="448" mass="49182">MTTTCLTPSHLAAGSALLLAALLTGCGGSSSSSSNPVRVAQSCFWGGPYVREVPETNIAYPDTGATYWSARFELPPGASLELHGNFPQGRYMSLTSYDEDRPYSTLSDRDIEPLPGHINPFRTGHPRSEAQRSYQVTLAENANGASNTVELVRAESIVLYRVYVADPGLDRQGGQPLPAPVLTLADGRTLEGEAACTELSASREVLKIPMIPAPAYDAMRAANNPAMDPPLFRAAYSSTVNIDCSFLNKCAEHEQQPAQREVRFYAVLDNQYVYSYVDRAIKPLVVLRGKLPKTPQTRGASHFDDNGSELRYWSLCQNEYFSQRVNACLYDEQLLVGDNDEYLIVTGLEQDRPSNATDACKVNFLPWPEAGDGRGLFEGGTNNETDGFLILRNMLPAPGFTQAVQHTSTPGDEAQVMGEYLPDTAYFTVDEFEAFGCDVFDQLQRPLQ</sequence>
<protein>
    <recommendedName>
        <fullName evidence="4">Lipoprotein</fullName>
    </recommendedName>
</protein>
<feature type="signal peptide" evidence="1">
    <location>
        <begin position="1"/>
        <end position="20"/>
    </location>
</feature>
<name>A0ABV4AH80_9GAMM</name>
<keyword evidence="3" id="KW-1185">Reference proteome</keyword>